<evidence type="ECO:0000313" key="2">
    <source>
        <dbReference type="EMBL" id="VVC24847.1"/>
    </source>
</evidence>
<dbReference type="EMBL" id="CABPRJ010000006">
    <property type="protein sequence ID" value="VVC24847.1"/>
    <property type="molecule type" value="Genomic_DNA"/>
</dbReference>
<keyword evidence="3" id="KW-1185">Reference proteome</keyword>
<dbReference type="Proteomes" id="UP000325440">
    <property type="component" value="Unassembled WGS sequence"/>
</dbReference>
<proteinExistence type="predicted"/>
<accession>A0A5E4LYK8</accession>
<organism evidence="2 3">
    <name type="scientific">Cinara cedri</name>
    <dbReference type="NCBI Taxonomy" id="506608"/>
    <lineage>
        <taxon>Eukaryota</taxon>
        <taxon>Metazoa</taxon>
        <taxon>Ecdysozoa</taxon>
        <taxon>Arthropoda</taxon>
        <taxon>Hexapoda</taxon>
        <taxon>Insecta</taxon>
        <taxon>Pterygota</taxon>
        <taxon>Neoptera</taxon>
        <taxon>Paraneoptera</taxon>
        <taxon>Hemiptera</taxon>
        <taxon>Sternorrhyncha</taxon>
        <taxon>Aphidomorpha</taxon>
        <taxon>Aphidoidea</taxon>
        <taxon>Aphididae</taxon>
        <taxon>Lachninae</taxon>
        <taxon>Cinara</taxon>
    </lineage>
</organism>
<sequence length="230" mass="26732">MSRTAKDKSMTRKKKLAYINDISILDAENFEPPQLSSTPWKSIKNSKRILKDNNSLNISVISNKQDQNKKLDVKIDKQHTSKIAVIKENYKHNRSPKLFYSDPEEEFTEIDDNITNISTTIINDSDDKWTTLTDESESKNCTNISDLLAEIDADVELRFDKPPRRSYPGKKRSNKSMFEDKEETKEIDIKIAKKCRKPKQKKKIDPQEEAFIMSINEHFNDVETFNLAVE</sequence>
<name>A0A5E4LYK8_9HEMI</name>
<feature type="region of interest" description="Disordered" evidence="1">
    <location>
        <begin position="160"/>
        <end position="182"/>
    </location>
</feature>
<reference evidence="2 3" key="1">
    <citation type="submission" date="2019-08" db="EMBL/GenBank/DDBJ databases">
        <authorList>
            <person name="Alioto T."/>
            <person name="Alioto T."/>
            <person name="Gomez Garrido J."/>
        </authorList>
    </citation>
    <scope>NUCLEOTIDE SEQUENCE [LARGE SCALE GENOMIC DNA]</scope>
</reference>
<dbReference type="AlphaFoldDB" id="A0A5E4LYK8"/>
<evidence type="ECO:0000313" key="3">
    <source>
        <dbReference type="Proteomes" id="UP000325440"/>
    </source>
</evidence>
<gene>
    <name evidence="2" type="ORF">CINCED_3A018600</name>
</gene>
<protein>
    <submittedName>
        <fullName evidence="2">Uncharacterized protein</fullName>
    </submittedName>
</protein>
<dbReference type="OrthoDB" id="6610829at2759"/>
<evidence type="ECO:0000256" key="1">
    <source>
        <dbReference type="SAM" id="MobiDB-lite"/>
    </source>
</evidence>